<keyword evidence="6" id="KW-0812">Transmembrane</keyword>
<comment type="cofactor">
    <cofactor evidence="6">
        <name>FMN</name>
        <dbReference type="ChEBI" id="CHEBI:58210"/>
    </cofactor>
</comment>
<dbReference type="HOGENOM" id="CLU_077882_1_0_6"/>
<keyword evidence="6" id="KW-0472">Membrane</keyword>
<dbReference type="PATRIC" id="fig|271065.3.peg.435"/>
<dbReference type="NCBIfam" id="NF002519">
    <property type="entry name" value="PRK01908.1"/>
    <property type="match status" value="1"/>
</dbReference>
<dbReference type="Proteomes" id="UP000008315">
    <property type="component" value="Chromosome"/>
</dbReference>
<comment type="subunit">
    <text evidence="6">The complex is composed of six subunits: RnfA, RnfB, RnfC, RnfD, RnfE and RnfG.</text>
</comment>
<dbReference type="SMART" id="SM00900">
    <property type="entry name" value="FMN_bind"/>
    <property type="match status" value="1"/>
</dbReference>
<dbReference type="InterPro" id="IPR007329">
    <property type="entry name" value="FMN-bd"/>
</dbReference>
<dbReference type="STRING" id="1091494.MEALZ_0421"/>
<proteinExistence type="inferred from homology"/>
<sequence length="214" mass="23327">MNAIIKKTLSAAAILGGFSLLGLGLTSLTFHKTEAKIQENERQALLANLKAVIPESLYDNDIVNDTLEVTDLTPDTTKPTIIYRARKKDEPVAAVMTVITPNGYSGNISLLVAVKTDGTISGVRTLSHRETPGLGDRIEIERSDWILAFDEKSLDEPHQSQWDVKRDGGHFDQLTGATITPRAVVGAVKKALLYFKHNQARIFSTTESTPEGGN</sequence>
<dbReference type="GO" id="GO:0010181">
    <property type="term" value="F:FMN binding"/>
    <property type="evidence" value="ECO:0007669"/>
    <property type="project" value="InterPro"/>
</dbReference>
<evidence type="ECO:0000256" key="2">
    <source>
        <dbReference type="ARBA" id="ARBA00022553"/>
    </source>
</evidence>
<dbReference type="EMBL" id="FO082060">
    <property type="protein sequence ID" value="CCE22120.1"/>
    <property type="molecule type" value="Genomic_DNA"/>
</dbReference>
<evidence type="ECO:0000259" key="7">
    <source>
        <dbReference type="SMART" id="SM00900"/>
    </source>
</evidence>
<reference evidence="9" key="1">
    <citation type="journal article" date="2012" name="J. Bacteriol.">
        <title>Genome sequence of the haloalkaliphilic methanotrophic bacterium Methylomicrobium alcaliphilum 20Z.</title>
        <authorList>
            <person name="Vuilleumier S."/>
            <person name="Khmelenina V.N."/>
            <person name="Bringel F."/>
            <person name="Reshetnikov A.S."/>
            <person name="Lajus A."/>
            <person name="Mangenot S."/>
            <person name="Rouy Z."/>
            <person name="Op den Camp H.J."/>
            <person name="Jetten M.S."/>
            <person name="Dispirito A.A."/>
            <person name="Dunfield P."/>
            <person name="Klotz M.G."/>
            <person name="Semrau J.D."/>
            <person name="Stein L.Y."/>
            <person name="Barbe V."/>
            <person name="Medigue C."/>
            <person name="Trotsenko Y.A."/>
            <person name="Kalyuzhnaya M.G."/>
        </authorList>
    </citation>
    <scope>NUCLEOTIDE SEQUENCE [LARGE SCALE GENOMIC DNA]</scope>
    <source>
        <strain evidence="9">DSM 19304 / NCIMB 14124 / VKM B-2133 / 20Z</strain>
    </source>
</reference>
<evidence type="ECO:0000256" key="1">
    <source>
        <dbReference type="ARBA" id="ARBA00022448"/>
    </source>
</evidence>
<keyword evidence="6" id="KW-1278">Translocase</keyword>
<evidence type="ECO:0000256" key="3">
    <source>
        <dbReference type="ARBA" id="ARBA00022630"/>
    </source>
</evidence>
<comment type="subcellular location">
    <subcellularLocation>
        <location evidence="6">Cell inner membrane</location>
        <topology evidence="6">Single-pass membrane protein</topology>
    </subcellularLocation>
</comment>
<name>G4SXR5_META2</name>
<dbReference type="Pfam" id="PF04205">
    <property type="entry name" value="FMN_bind"/>
    <property type="match status" value="1"/>
</dbReference>
<evidence type="ECO:0000256" key="5">
    <source>
        <dbReference type="ARBA" id="ARBA00022982"/>
    </source>
</evidence>
<keyword evidence="9" id="KW-1185">Reference proteome</keyword>
<comment type="function">
    <text evidence="6">Part of a membrane-bound complex that couples electron transfer with translocation of ions across the membrane.</text>
</comment>
<dbReference type="NCBIfam" id="TIGR01947">
    <property type="entry name" value="rnfG"/>
    <property type="match status" value="1"/>
</dbReference>
<protein>
    <recommendedName>
        <fullName evidence="6">Ion-translocating oxidoreductase complex subunit G</fullName>
        <ecNumber evidence="6">7.-.-.-</ecNumber>
    </recommendedName>
    <alternativeName>
        <fullName evidence="6">Rnf electron transport complex subunit G</fullName>
    </alternativeName>
</protein>
<keyword evidence="5 6" id="KW-0249">Electron transport</keyword>
<dbReference type="GO" id="GO:0005886">
    <property type="term" value="C:plasma membrane"/>
    <property type="evidence" value="ECO:0007669"/>
    <property type="project" value="UniProtKB-SubCell"/>
</dbReference>
<keyword evidence="1 6" id="KW-0813">Transport</keyword>
<dbReference type="HAMAP" id="MF_00479">
    <property type="entry name" value="RsxG_RnfG"/>
    <property type="match status" value="1"/>
</dbReference>
<keyword evidence="6" id="KW-1133">Transmembrane helix</keyword>
<keyword evidence="6" id="KW-0997">Cell inner membrane</keyword>
<evidence type="ECO:0000313" key="8">
    <source>
        <dbReference type="EMBL" id="CCE22120.1"/>
    </source>
</evidence>
<dbReference type="EC" id="7.-.-.-" evidence="6"/>
<gene>
    <name evidence="6 8" type="primary">rnfG</name>
    <name evidence="8" type="ordered locus">MEALZ_0421</name>
</gene>
<dbReference type="AlphaFoldDB" id="G4SXR5"/>
<dbReference type="InterPro" id="IPR010209">
    <property type="entry name" value="Ion_transpt_RnfG/RsxG"/>
</dbReference>
<keyword evidence="4 6" id="KW-0288">FMN</keyword>
<keyword evidence="6" id="KW-1003">Cell membrane</keyword>
<evidence type="ECO:0000313" key="9">
    <source>
        <dbReference type="Proteomes" id="UP000008315"/>
    </source>
</evidence>
<evidence type="ECO:0000256" key="4">
    <source>
        <dbReference type="ARBA" id="ARBA00022643"/>
    </source>
</evidence>
<dbReference type="PIRSF" id="PIRSF006091">
    <property type="entry name" value="E_trnsport_RnfG"/>
    <property type="match status" value="1"/>
</dbReference>
<keyword evidence="2 6" id="KW-0597">Phosphoprotein</keyword>
<feature type="domain" description="FMN-binding" evidence="7">
    <location>
        <begin position="103"/>
        <end position="195"/>
    </location>
</feature>
<dbReference type="KEGG" id="mah:MEALZ_0421"/>
<dbReference type="PANTHER" id="PTHR36118">
    <property type="entry name" value="ION-TRANSLOCATING OXIDOREDUCTASE COMPLEX SUBUNIT G"/>
    <property type="match status" value="1"/>
</dbReference>
<keyword evidence="3 6" id="KW-0285">Flavoprotein</keyword>
<evidence type="ECO:0000256" key="6">
    <source>
        <dbReference type="HAMAP-Rule" id="MF_00479"/>
    </source>
</evidence>
<organism evidence="8 9">
    <name type="scientific">Methylotuvimicrobium alcaliphilum (strain DSM 19304 / NCIMB 14124 / VKM B-2133 / 20Z)</name>
    <name type="common">Methylomicrobium alcaliphilum</name>
    <dbReference type="NCBI Taxonomy" id="1091494"/>
    <lineage>
        <taxon>Bacteria</taxon>
        <taxon>Pseudomonadati</taxon>
        <taxon>Pseudomonadota</taxon>
        <taxon>Gammaproteobacteria</taxon>
        <taxon>Methylococcales</taxon>
        <taxon>Methylococcaceae</taxon>
        <taxon>Methylotuvimicrobium</taxon>
    </lineage>
</organism>
<dbReference type="RefSeq" id="WP_014146929.1">
    <property type="nucleotide sequence ID" value="NC_016112.1"/>
</dbReference>
<comment type="similarity">
    <text evidence="6">Belongs to the RnfG family.</text>
</comment>
<dbReference type="GO" id="GO:0009055">
    <property type="term" value="F:electron transfer activity"/>
    <property type="evidence" value="ECO:0007669"/>
    <property type="project" value="InterPro"/>
</dbReference>
<dbReference type="PANTHER" id="PTHR36118:SF1">
    <property type="entry name" value="ION-TRANSLOCATING OXIDOREDUCTASE COMPLEX SUBUNIT G"/>
    <property type="match status" value="1"/>
</dbReference>
<accession>G4SXR5</accession>
<dbReference type="GO" id="GO:0022900">
    <property type="term" value="P:electron transport chain"/>
    <property type="evidence" value="ECO:0007669"/>
    <property type="project" value="UniProtKB-UniRule"/>
</dbReference>
<feature type="modified residue" description="FMN phosphoryl threonine" evidence="6">
    <location>
        <position position="178"/>
    </location>
</feature>